<keyword evidence="2" id="KW-1185">Reference proteome</keyword>
<dbReference type="GeneID" id="129924429"/>
<dbReference type="Gene3D" id="3.10.100.10">
    <property type="entry name" value="Mannose-Binding Protein A, subunit A"/>
    <property type="match status" value="1"/>
</dbReference>
<evidence type="ECO:0000313" key="2">
    <source>
        <dbReference type="Proteomes" id="UP001165740"/>
    </source>
</evidence>
<accession>A0A9W2ZI94</accession>
<protein>
    <submittedName>
        <fullName evidence="3">Uncharacterized protein LOC129924429</fullName>
    </submittedName>
</protein>
<dbReference type="Proteomes" id="UP001165740">
    <property type="component" value="Chromosome 2"/>
</dbReference>
<gene>
    <name evidence="3" type="primary">LOC129924429</name>
</gene>
<dbReference type="OrthoDB" id="6067374at2759"/>
<sequence>MKDYLMFREQSVCKTVSETPEVYATTMGLRNVFAIALAINVLQFCQAAHVLTATPTAVGVGLTRQLEVKCTFSRDSGSIINSLLSLHIAHSANVDNPSFSLLASINSNDNKVTGVILNTGAKVSGGINNNGESFLKITWSYPLKRNGGRYRCRANGANSVGKVVDSIKGTIVTADVPNINSIVQELINVNKRIDDLESGGSGSLSGRLNVSGALRTQFVISEPYKGRRYYLSFRPYLHTVQDAHFRCQMYGGYLTEIDDSDEFEFVRNFLKNQKERNYYEIFIGANDEENEGRWVYPYSNRTAPYLYFRTGQPDGGRGANNLCFWRDGDFYMSDCILYPNQDWGFLCEIPN</sequence>
<name>A0A9W2ZI94_BIOGL</name>
<evidence type="ECO:0000259" key="1">
    <source>
        <dbReference type="PROSITE" id="PS50041"/>
    </source>
</evidence>
<reference evidence="3" key="1">
    <citation type="submission" date="2025-08" db="UniProtKB">
        <authorList>
            <consortium name="RefSeq"/>
        </authorList>
    </citation>
    <scope>IDENTIFICATION</scope>
</reference>
<dbReference type="CDD" id="cd00037">
    <property type="entry name" value="CLECT"/>
    <property type="match status" value="1"/>
</dbReference>
<dbReference type="OMA" id="CRANGAN"/>
<dbReference type="PROSITE" id="PS50041">
    <property type="entry name" value="C_TYPE_LECTIN_2"/>
    <property type="match status" value="1"/>
</dbReference>
<dbReference type="InterPro" id="IPR001304">
    <property type="entry name" value="C-type_lectin-like"/>
</dbReference>
<feature type="domain" description="C-type lectin" evidence="1">
    <location>
        <begin position="224"/>
        <end position="335"/>
    </location>
</feature>
<dbReference type="InterPro" id="IPR016186">
    <property type="entry name" value="C-type_lectin-like/link_sf"/>
</dbReference>
<proteinExistence type="predicted"/>
<evidence type="ECO:0000313" key="3">
    <source>
        <dbReference type="RefSeq" id="XP_055874727.1"/>
    </source>
</evidence>
<dbReference type="SMART" id="SM00034">
    <property type="entry name" value="CLECT"/>
    <property type="match status" value="1"/>
</dbReference>
<organism evidence="2 3">
    <name type="scientific">Biomphalaria glabrata</name>
    <name type="common">Bloodfluke planorb</name>
    <name type="synonym">Freshwater snail</name>
    <dbReference type="NCBI Taxonomy" id="6526"/>
    <lineage>
        <taxon>Eukaryota</taxon>
        <taxon>Metazoa</taxon>
        <taxon>Spiralia</taxon>
        <taxon>Lophotrochozoa</taxon>
        <taxon>Mollusca</taxon>
        <taxon>Gastropoda</taxon>
        <taxon>Heterobranchia</taxon>
        <taxon>Euthyneura</taxon>
        <taxon>Panpulmonata</taxon>
        <taxon>Hygrophila</taxon>
        <taxon>Lymnaeoidea</taxon>
        <taxon>Planorbidae</taxon>
        <taxon>Biomphalaria</taxon>
    </lineage>
</organism>
<dbReference type="RefSeq" id="XP_055874727.1">
    <property type="nucleotide sequence ID" value="XM_056018752.1"/>
</dbReference>
<dbReference type="AlphaFoldDB" id="A0A9W2ZI94"/>
<dbReference type="SUPFAM" id="SSF56436">
    <property type="entry name" value="C-type lectin-like"/>
    <property type="match status" value="1"/>
</dbReference>
<dbReference type="InterPro" id="IPR016187">
    <property type="entry name" value="CTDL_fold"/>
</dbReference>
<dbReference type="Pfam" id="PF00059">
    <property type="entry name" value="Lectin_C"/>
    <property type="match status" value="1"/>
</dbReference>